<name>A0AAJ0H175_9PEZI</name>
<evidence type="ECO:0000256" key="2">
    <source>
        <dbReference type="PROSITE-ProRule" id="PRU00169"/>
    </source>
</evidence>
<dbReference type="NCBIfam" id="TIGR00229">
    <property type="entry name" value="sensory_box"/>
    <property type="match status" value="1"/>
</dbReference>
<feature type="domain" description="PAS" evidence="6">
    <location>
        <begin position="897"/>
        <end position="937"/>
    </location>
</feature>
<evidence type="ECO:0000259" key="5">
    <source>
        <dbReference type="PROSITE" id="PS50110"/>
    </source>
</evidence>
<feature type="compositionally biased region" description="Low complexity" evidence="3">
    <location>
        <begin position="261"/>
        <end position="277"/>
    </location>
</feature>
<dbReference type="CDD" id="cd17546">
    <property type="entry name" value="REC_hyHK_CKI1_RcsC-like"/>
    <property type="match status" value="1"/>
</dbReference>
<dbReference type="PROSITE" id="PS50110">
    <property type="entry name" value="RESPONSE_REGULATORY"/>
    <property type="match status" value="1"/>
</dbReference>
<dbReference type="InterPro" id="IPR013767">
    <property type="entry name" value="PAS_fold"/>
</dbReference>
<dbReference type="SMART" id="SM00448">
    <property type="entry name" value="REC"/>
    <property type="match status" value="1"/>
</dbReference>
<dbReference type="InterPro" id="IPR003594">
    <property type="entry name" value="HATPase_dom"/>
</dbReference>
<dbReference type="InterPro" id="IPR005467">
    <property type="entry name" value="His_kinase_dom"/>
</dbReference>
<dbReference type="Pfam" id="PF26131">
    <property type="entry name" value="PAS-like"/>
    <property type="match status" value="1"/>
</dbReference>
<dbReference type="Gene3D" id="3.40.50.2300">
    <property type="match status" value="1"/>
</dbReference>
<feature type="region of interest" description="Disordered" evidence="3">
    <location>
        <begin position="104"/>
        <end position="199"/>
    </location>
</feature>
<dbReference type="GO" id="GO:0000155">
    <property type="term" value="F:phosphorelay sensor kinase activity"/>
    <property type="evidence" value="ECO:0007669"/>
    <property type="project" value="InterPro"/>
</dbReference>
<dbReference type="PROSITE" id="PS50112">
    <property type="entry name" value="PAS"/>
    <property type="match status" value="1"/>
</dbReference>
<sequence length="1788" mass="196375">MRLEDQTEPCISPRQAAAALGSQPECSPHQAGFRSVSPGPLYSSAEHPTHNNNNSSSSSSNSSNSGADPANEREQRYADGWTRMPDDTSRYDLGESSLLALEVSGSGPLASGARAWPAPGAPPPPPPPIPEASTPPPAGTGPAGNKRHSVTGTEDKSVARPLDSQESPTKKPRLVAPGDLSLSLPPPLAPGDDQSTPAHSALASPLFFSVSPTHGIPYPPSASTPEAPLSMMAGNENPDGVTTLWLPRGQVTTTNTNTTIVTSTSRSLSTSHSRPSTELSSLSCSPDDGPQPLAVHLLRGIGVVELLEQDERPTFIIDLNDPANFDDGPLHLLYANDALRTAPALLTLLQTGPAELGDNDDFFKFKAWAVSLLLHDPKVAGAAASSFKYSGFPWTRSTLQRRFRVIRGYQDTSSSTPTSPIQAAPVVAPIQVQSSPVTDLGFSGGPWTDTQSQQPEAPAERSDYFGLTSQPHTRAHSEPRRRTSSFTDAVVEPFDDLVLASPPPLRTTFDWTQIPIDDPNLPPHHRFARSIDWASTPLGPIDTWPLELRIMSTMVLGSPHPAALYWGKDYTVIYNEAYISLAGKKHPRLMGSRYQDCWAEIWDEVRPEFEAAWNSGYATMKHDDTLFLSRHGFTEETFFNWATIPLVGGDGSVVALYNPAFENTRRKINERRMLTLREIGMKTAAARDVKSFWSQLAQGLEYNELDVPFALLYSVAEDSESEVSSMASGSLAHPPQIVLEGAIGVPDGHPCAVPSIDLRYSDEGFAPYLRQSMALPTSSVVLSEDDGTLPRELVQGLAWRGYGDPCRTVVVFPVHPTTAGDSVVGFIVLGVNPRRPYDEDYQLFLNLLSRQLATSLASVVLFEEEIRRGQRAAKLAALDRQELSLQLHLRTQEAVESEYRFARMAEFGPVGLFIADGNGQINYCNDMWYRISGLQRDASTFAAWMQSIRDEDRHGTELAWRRLVEEKTAVTHEFRFKGSRELMDGHSVDVWALMSAYPERDESGELKSIIGCLTDISQQKWAEDFQKQRRDEAVELKRQQENFIDITSHEMRNPLSAILQCADEISTSLTRYRQGEPVAHIPGALSMLIDSCVEAASIISLCASHQKRIVDDILTLSKLDSNLLLVTPVDVQPVRIVQDVLKMFETELRSNDIDSRLSIEQSYRDLAIDWVKLDPSRLRQVLINLMTNAIKFTQGMPTREIVISLGASTDLGEEEHGLSYVPARQQDQEDLTDDADWENGEKIFLHLAITDTGSGLDDHEKQLLFQRFSQASPRTHVKYGGSGLGLFICRILTELQGGQIAVHSKKGQGSTFAFYIKSRKSDRPRGMSPVRAPTPTPTATTCTPDGPSPWPSPLLRALGDEQQQTQSLTAPATPPPQTPTALPAQALPPPPSLPLGQSNTCSLDVLIVEDNLVNQKVLKRQLQLSGNNTYVANHGGEALAELRRSRFWNESAATMASEPPLAGQPMVPPPSPLPRSDSQGSASRDGSEEDNNNNSSNNNNADDHNMKNISVILMDLEMPVMDGISCTREIRRLEQAGVITHHIPIIAVTAYARPEQVENAKAAGVDGVISKPFRISELIPKIEELVIKYDMVPALEEALQPPVPWRAGVGRGRFTAALQDLCRIYSVLLYSTYVLLKAYHLRPYWLRRLEEEEGGGRYPYAHPILKGGRLIFSSGGSRPHFIGVPMVSPRVSPNLLITKQEQYGILYMMEVSAWRYRLQSAIENWRLTACIGASKSLQSTIRPAAGLAQQHPVRQPVSQDVNRKTRPSPVSGPPPGQIPQCIFIPLLS</sequence>
<dbReference type="Gene3D" id="3.30.565.10">
    <property type="entry name" value="Histidine kinase-like ATPase, C-terminal domain"/>
    <property type="match status" value="1"/>
</dbReference>
<dbReference type="InterPro" id="IPR011006">
    <property type="entry name" value="CheY-like_superfamily"/>
</dbReference>
<dbReference type="RefSeq" id="XP_062725375.1">
    <property type="nucleotide sequence ID" value="XM_062867564.1"/>
</dbReference>
<feature type="region of interest" description="Disordered" evidence="3">
    <location>
        <begin position="1"/>
        <end position="91"/>
    </location>
</feature>
<dbReference type="InterPro" id="IPR001789">
    <property type="entry name" value="Sig_transdc_resp-reg_receiver"/>
</dbReference>
<dbReference type="Pfam" id="PF02518">
    <property type="entry name" value="HATPase_c"/>
    <property type="match status" value="1"/>
</dbReference>
<feature type="region of interest" description="Disordered" evidence="3">
    <location>
        <begin position="1318"/>
        <end position="1396"/>
    </location>
</feature>
<reference evidence="8" key="2">
    <citation type="submission" date="2023-06" db="EMBL/GenBank/DDBJ databases">
        <authorList>
            <consortium name="Lawrence Berkeley National Laboratory"/>
            <person name="Mondo S.J."/>
            <person name="Hensen N."/>
            <person name="Bonometti L."/>
            <person name="Westerberg I."/>
            <person name="Brannstrom I.O."/>
            <person name="Guillou S."/>
            <person name="Cros-Aarteil S."/>
            <person name="Calhoun S."/>
            <person name="Haridas S."/>
            <person name="Kuo A."/>
            <person name="Pangilinan J."/>
            <person name="Riley R."/>
            <person name="Labutti K."/>
            <person name="Andreopoulos B."/>
            <person name="Lipzen A."/>
            <person name="Chen C."/>
            <person name="Yanf M."/>
            <person name="Daum C."/>
            <person name="Ng V."/>
            <person name="Clum A."/>
            <person name="Steindorff A."/>
            <person name="Ohm R."/>
            <person name="Martin F."/>
            <person name="Silar P."/>
            <person name="Natvig D."/>
            <person name="Lalanne C."/>
            <person name="Gautier V."/>
            <person name="Ament-Velasquez S.L."/>
            <person name="Kruys A."/>
            <person name="Hutchinson M.I."/>
            <person name="Powell A.J."/>
            <person name="Barry K."/>
            <person name="Miller A.N."/>
            <person name="Grigoriev I.V."/>
            <person name="Debuchy R."/>
            <person name="Gladieux P."/>
            <person name="Thoren M.H."/>
            <person name="Johannesson H."/>
        </authorList>
    </citation>
    <scope>NUCLEOTIDE SEQUENCE</scope>
    <source>
        <strain evidence="8">CBS 333.67</strain>
    </source>
</reference>
<feature type="domain" description="Response regulatory" evidence="5">
    <location>
        <begin position="1404"/>
        <end position="1586"/>
    </location>
</feature>
<feature type="region of interest" description="Disordered" evidence="3">
    <location>
        <begin position="1747"/>
        <end position="1778"/>
    </location>
</feature>
<dbReference type="SUPFAM" id="SSF52172">
    <property type="entry name" value="CheY-like"/>
    <property type="match status" value="2"/>
</dbReference>
<dbReference type="PRINTS" id="PR00344">
    <property type="entry name" value="BCTRLSENSOR"/>
</dbReference>
<proteinExistence type="predicted"/>
<dbReference type="Proteomes" id="UP001273166">
    <property type="component" value="Unassembled WGS sequence"/>
</dbReference>
<dbReference type="InterPro" id="IPR000014">
    <property type="entry name" value="PAS"/>
</dbReference>
<feature type="region of interest" description="Disordered" evidence="3">
    <location>
        <begin position="438"/>
        <end position="485"/>
    </location>
</feature>
<evidence type="ECO:0000259" key="4">
    <source>
        <dbReference type="PROSITE" id="PS50109"/>
    </source>
</evidence>
<dbReference type="SMART" id="SM00388">
    <property type="entry name" value="HisKA"/>
    <property type="match status" value="1"/>
</dbReference>
<evidence type="ECO:0000313" key="8">
    <source>
        <dbReference type="EMBL" id="KAK3309595.1"/>
    </source>
</evidence>
<dbReference type="PROSITE" id="PS50113">
    <property type="entry name" value="PAC"/>
    <property type="match status" value="1"/>
</dbReference>
<evidence type="ECO:0008006" key="10">
    <source>
        <dbReference type="Google" id="ProtNLM"/>
    </source>
</evidence>
<feature type="domain" description="PAC" evidence="7">
    <location>
        <begin position="970"/>
        <end position="1028"/>
    </location>
</feature>
<dbReference type="CDD" id="cd00082">
    <property type="entry name" value="HisKA"/>
    <property type="match status" value="1"/>
</dbReference>
<dbReference type="PANTHER" id="PTHR43719">
    <property type="entry name" value="TWO-COMPONENT HISTIDINE KINASE"/>
    <property type="match status" value="1"/>
</dbReference>
<dbReference type="InterPro" id="IPR036097">
    <property type="entry name" value="HisK_dim/P_sf"/>
</dbReference>
<dbReference type="Pfam" id="PF00072">
    <property type="entry name" value="Response_reg"/>
    <property type="match status" value="1"/>
</dbReference>
<evidence type="ECO:0000259" key="7">
    <source>
        <dbReference type="PROSITE" id="PS50113"/>
    </source>
</evidence>
<feature type="compositionally biased region" description="Pro residues" evidence="3">
    <location>
        <begin position="119"/>
        <end position="139"/>
    </location>
</feature>
<dbReference type="InterPro" id="IPR035965">
    <property type="entry name" value="PAS-like_dom_sf"/>
</dbReference>
<organism evidence="8 9">
    <name type="scientific">Chaetomium strumarium</name>
    <dbReference type="NCBI Taxonomy" id="1170767"/>
    <lineage>
        <taxon>Eukaryota</taxon>
        <taxon>Fungi</taxon>
        <taxon>Dikarya</taxon>
        <taxon>Ascomycota</taxon>
        <taxon>Pezizomycotina</taxon>
        <taxon>Sordariomycetes</taxon>
        <taxon>Sordariomycetidae</taxon>
        <taxon>Sordariales</taxon>
        <taxon>Chaetomiaceae</taxon>
        <taxon>Chaetomium</taxon>
    </lineage>
</organism>
<dbReference type="InterPro" id="IPR003661">
    <property type="entry name" value="HisK_dim/P_dom"/>
</dbReference>
<dbReference type="PANTHER" id="PTHR43719:SF30">
    <property type="entry name" value="TWO-COMPONENT SYSTEM RESPONSE REGULATOR"/>
    <property type="match status" value="1"/>
</dbReference>
<dbReference type="Pfam" id="PF00989">
    <property type="entry name" value="PAS"/>
    <property type="match status" value="1"/>
</dbReference>
<dbReference type="EMBL" id="JAUDZG010000001">
    <property type="protein sequence ID" value="KAK3309595.1"/>
    <property type="molecule type" value="Genomic_DNA"/>
</dbReference>
<dbReference type="CDD" id="cd00130">
    <property type="entry name" value="PAS"/>
    <property type="match status" value="1"/>
</dbReference>
<dbReference type="InterPro" id="IPR050956">
    <property type="entry name" value="2C_system_His_kinase"/>
</dbReference>
<dbReference type="SUPFAM" id="SSF55785">
    <property type="entry name" value="PYP-like sensor domain (PAS domain)"/>
    <property type="match status" value="1"/>
</dbReference>
<dbReference type="SUPFAM" id="SSF55781">
    <property type="entry name" value="GAF domain-like"/>
    <property type="match status" value="1"/>
</dbReference>
<feature type="domain" description="Histidine kinase" evidence="4">
    <location>
        <begin position="1046"/>
        <end position="1320"/>
    </location>
</feature>
<evidence type="ECO:0000256" key="1">
    <source>
        <dbReference type="ARBA" id="ARBA00022553"/>
    </source>
</evidence>
<evidence type="ECO:0000259" key="6">
    <source>
        <dbReference type="PROSITE" id="PS50112"/>
    </source>
</evidence>
<dbReference type="Gene3D" id="3.30.450.20">
    <property type="entry name" value="PAS domain"/>
    <property type="match status" value="2"/>
</dbReference>
<comment type="caution">
    <text evidence="8">The sequence shown here is derived from an EMBL/GenBank/DDBJ whole genome shotgun (WGS) entry which is preliminary data.</text>
</comment>
<dbReference type="InterPro" id="IPR058846">
    <property type="entry name" value="PAS-like"/>
</dbReference>
<feature type="compositionally biased region" description="Low complexity" evidence="3">
    <location>
        <begin position="51"/>
        <end position="65"/>
    </location>
</feature>
<keyword evidence="1 2" id="KW-0597">Phosphoprotein</keyword>
<dbReference type="Gene3D" id="1.10.287.130">
    <property type="match status" value="1"/>
</dbReference>
<dbReference type="InterPro" id="IPR000700">
    <property type="entry name" value="PAS-assoc_C"/>
</dbReference>
<accession>A0AAJ0H175</accession>
<protein>
    <recommendedName>
        <fullName evidence="10">Histidine kinase-like protein</fullName>
    </recommendedName>
</protein>
<feature type="region of interest" description="Disordered" evidence="3">
    <location>
        <begin position="261"/>
        <end position="286"/>
    </location>
</feature>
<dbReference type="InterPro" id="IPR004358">
    <property type="entry name" value="Sig_transdc_His_kin-like_C"/>
</dbReference>
<evidence type="ECO:0000256" key="3">
    <source>
        <dbReference type="SAM" id="MobiDB-lite"/>
    </source>
</evidence>
<keyword evidence="9" id="KW-1185">Reference proteome</keyword>
<dbReference type="InterPro" id="IPR036890">
    <property type="entry name" value="HATPase_C_sf"/>
</dbReference>
<reference evidence="8" key="1">
    <citation type="journal article" date="2023" name="Mol. Phylogenet. Evol.">
        <title>Genome-scale phylogeny and comparative genomics of the fungal order Sordariales.</title>
        <authorList>
            <person name="Hensen N."/>
            <person name="Bonometti L."/>
            <person name="Westerberg I."/>
            <person name="Brannstrom I.O."/>
            <person name="Guillou S."/>
            <person name="Cros-Aarteil S."/>
            <person name="Calhoun S."/>
            <person name="Haridas S."/>
            <person name="Kuo A."/>
            <person name="Mondo S."/>
            <person name="Pangilinan J."/>
            <person name="Riley R."/>
            <person name="LaButti K."/>
            <person name="Andreopoulos B."/>
            <person name="Lipzen A."/>
            <person name="Chen C."/>
            <person name="Yan M."/>
            <person name="Daum C."/>
            <person name="Ng V."/>
            <person name="Clum A."/>
            <person name="Steindorff A."/>
            <person name="Ohm R.A."/>
            <person name="Martin F."/>
            <person name="Silar P."/>
            <person name="Natvig D.O."/>
            <person name="Lalanne C."/>
            <person name="Gautier V."/>
            <person name="Ament-Velasquez S.L."/>
            <person name="Kruys A."/>
            <person name="Hutchinson M.I."/>
            <person name="Powell A.J."/>
            <person name="Barry K."/>
            <person name="Miller A.N."/>
            <person name="Grigoriev I.V."/>
            <person name="Debuchy R."/>
            <person name="Gladieux P."/>
            <person name="Hiltunen Thoren M."/>
            <person name="Johannesson H."/>
        </authorList>
    </citation>
    <scope>NUCLEOTIDE SEQUENCE</scope>
    <source>
        <strain evidence="8">CBS 333.67</strain>
    </source>
</reference>
<dbReference type="PROSITE" id="PS50109">
    <property type="entry name" value="HIS_KIN"/>
    <property type="match status" value="1"/>
</dbReference>
<dbReference type="SUPFAM" id="SSF55874">
    <property type="entry name" value="ATPase domain of HSP90 chaperone/DNA topoisomerase II/histidine kinase"/>
    <property type="match status" value="1"/>
</dbReference>
<feature type="region of interest" description="Disordered" evidence="3">
    <location>
        <begin position="1454"/>
        <end position="1504"/>
    </location>
</feature>
<evidence type="ECO:0000313" key="9">
    <source>
        <dbReference type="Proteomes" id="UP001273166"/>
    </source>
</evidence>
<gene>
    <name evidence="8" type="ORF">B0T15DRAFT_506355</name>
</gene>
<dbReference type="SMART" id="SM00387">
    <property type="entry name" value="HATPase_c"/>
    <property type="match status" value="1"/>
</dbReference>
<dbReference type="SUPFAM" id="SSF47384">
    <property type="entry name" value="Homodimeric domain of signal transducing histidine kinase"/>
    <property type="match status" value="1"/>
</dbReference>
<dbReference type="GeneID" id="87886393"/>
<feature type="modified residue" description="4-aspartylphosphate" evidence="2">
    <location>
        <position position="1515"/>
    </location>
</feature>